<keyword evidence="6 13" id="KW-0436">Ligase</keyword>
<dbReference type="FunFam" id="2.170.220.10:FF:000001">
    <property type="entry name" value="methionine--tRNA ligase, mitochondrial"/>
    <property type="match status" value="1"/>
</dbReference>
<organism evidence="17 18">
    <name type="scientific">Nitrospira lenta</name>
    <dbReference type="NCBI Taxonomy" id="1436998"/>
    <lineage>
        <taxon>Bacteria</taxon>
        <taxon>Pseudomonadati</taxon>
        <taxon>Nitrospirota</taxon>
        <taxon>Nitrospiria</taxon>
        <taxon>Nitrospirales</taxon>
        <taxon>Nitrospiraceae</taxon>
        <taxon>Nitrospira</taxon>
    </lineage>
</organism>
<keyword evidence="18" id="KW-1185">Reference proteome</keyword>
<dbReference type="GO" id="GO:0005524">
    <property type="term" value="F:ATP binding"/>
    <property type="evidence" value="ECO:0007669"/>
    <property type="project" value="UniProtKB-UniRule"/>
</dbReference>
<gene>
    <name evidence="13 17" type="primary">metG</name>
    <name evidence="17" type="ORF">NITLEN_40021</name>
</gene>
<dbReference type="CDD" id="cd00814">
    <property type="entry name" value="MetRS_core"/>
    <property type="match status" value="1"/>
</dbReference>
<dbReference type="InterPro" id="IPR014729">
    <property type="entry name" value="Rossmann-like_a/b/a_fold"/>
</dbReference>
<dbReference type="Pfam" id="PF01588">
    <property type="entry name" value="tRNA_bind"/>
    <property type="match status" value="1"/>
</dbReference>
<evidence type="ECO:0000256" key="4">
    <source>
        <dbReference type="ARBA" id="ARBA00022490"/>
    </source>
</evidence>
<dbReference type="EC" id="6.1.1.10" evidence="13"/>
<comment type="subunit">
    <text evidence="3 13">Homodimer.</text>
</comment>
<feature type="region of interest" description="Disordered" evidence="15">
    <location>
        <begin position="539"/>
        <end position="604"/>
    </location>
</feature>
<evidence type="ECO:0000256" key="11">
    <source>
        <dbReference type="ARBA" id="ARBA00023146"/>
    </source>
</evidence>
<feature type="binding site" evidence="13">
    <location>
        <position position="150"/>
    </location>
    <ligand>
        <name>Zn(2+)</name>
        <dbReference type="ChEBI" id="CHEBI:29105"/>
    </ligand>
</feature>
<comment type="similarity">
    <text evidence="14">Belongs to the class-I aminoacyl-tRNA synthetase family.</text>
</comment>
<evidence type="ECO:0000256" key="8">
    <source>
        <dbReference type="ARBA" id="ARBA00022840"/>
    </source>
</evidence>
<dbReference type="NCBIfam" id="TIGR00398">
    <property type="entry name" value="metG"/>
    <property type="match status" value="1"/>
</dbReference>
<sequence length="710" mass="79014">MRQQERPPRNSVGQPAIFLLAMRDQNTFYITTPIYYVNDVPHIGHAYTTVAADVLARYWRLRGRDVMFLTGLDEHGQKVQQAAAKAGIDPQAHCDNLAPQFQDLWKRLNISNNAFIRTTDAPHQKVVQHFLQELYDKQLIYKDSYTGWYCTFDERFWTEKDVVGGICPDCKRPIEQLSEHNYFFKMGQYQEQLIHHIKQHPHFIRPESRRNEVLGFLTTQKLGDLSISRPKSRLSWGIELPFDHEYVTYVWFDALVNYISALEYKLETPAVDRYWPASVHLVGKDILTTHAVYWSTMLMALNLPLPETIFAHGWWTVDGEKMSKSRGNVVDPNKMVETYGIDAFRYFLLREVPFGQDGDFSQTAMVTTINSDLANGIGNLLSRTLTMIERFTDGKIPASGPPALPELEEKIAQAATQLPAILERGFSALTFRDNLHAIGELVSLCDEYIDKAAPWKLAKNPDDAPKLKTVLNYAARALRLLAVSLHPFMPQTTEQLARQLGYHFDFSNAIPATAYQWDSPVAELAIAKGAPLFPRIEIPATAPTATPKDAAKTQKESSKKGAKPVSDTPTTPQPITAAATTPATATTAAAPAAPATAPAPAAPPQISIDDFMKIQLKTAKVISAERVPKSEKLLKLQVSLGTEQRQIVAGIGKKYEPDALVGKMIVIVANLKPAKLMGIESQGMVLAAGDSEVRGLATILEEVEPGTKVK</sequence>
<dbReference type="InParanoid" id="A0A330LEX7"/>
<evidence type="ECO:0000256" key="9">
    <source>
        <dbReference type="ARBA" id="ARBA00022884"/>
    </source>
</evidence>
<dbReference type="Pfam" id="PF19303">
    <property type="entry name" value="Anticodon_3"/>
    <property type="match status" value="1"/>
</dbReference>
<dbReference type="Pfam" id="PF09334">
    <property type="entry name" value="tRNA-synt_1g"/>
    <property type="match status" value="2"/>
</dbReference>
<comment type="function">
    <text evidence="1 13">Is required not only for elongation of protein synthesis but also for the initiation of all mRNA translation through initiator tRNA(fMet) aminoacylation.</text>
</comment>
<evidence type="ECO:0000256" key="12">
    <source>
        <dbReference type="ARBA" id="ARBA00047364"/>
    </source>
</evidence>
<dbReference type="NCBIfam" id="NF008900">
    <property type="entry name" value="PRK12267.1"/>
    <property type="match status" value="1"/>
</dbReference>
<protein>
    <recommendedName>
        <fullName evidence="13">Methionine--tRNA ligase</fullName>
        <ecNumber evidence="13">6.1.1.10</ecNumber>
    </recommendedName>
    <alternativeName>
        <fullName evidence="13">Methionyl-tRNA synthetase</fullName>
        <shortName evidence="13">MetRS</shortName>
    </alternativeName>
</protein>
<dbReference type="HAMAP" id="MF_01228">
    <property type="entry name" value="Met_tRNA_synth_type2"/>
    <property type="match status" value="1"/>
</dbReference>
<evidence type="ECO:0000256" key="2">
    <source>
        <dbReference type="ARBA" id="ARBA00004496"/>
    </source>
</evidence>
<dbReference type="InterPro" id="IPR012340">
    <property type="entry name" value="NA-bd_OB-fold"/>
</dbReference>
<comment type="subcellular location">
    <subcellularLocation>
        <location evidence="2 13">Cytoplasm</location>
    </subcellularLocation>
</comment>
<proteinExistence type="inferred from homology"/>
<dbReference type="GO" id="GO:0004825">
    <property type="term" value="F:methionine-tRNA ligase activity"/>
    <property type="evidence" value="ECO:0007669"/>
    <property type="project" value="UniProtKB-UniRule"/>
</dbReference>
<evidence type="ECO:0000313" key="18">
    <source>
        <dbReference type="Proteomes" id="UP000248168"/>
    </source>
</evidence>
<dbReference type="InterPro" id="IPR014758">
    <property type="entry name" value="Met-tRNA_synth"/>
</dbReference>
<evidence type="ECO:0000256" key="15">
    <source>
        <dbReference type="SAM" id="MobiDB-lite"/>
    </source>
</evidence>
<evidence type="ECO:0000256" key="1">
    <source>
        <dbReference type="ARBA" id="ARBA00003314"/>
    </source>
</evidence>
<dbReference type="GO" id="GO:0006431">
    <property type="term" value="P:methionyl-tRNA aminoacylation"/>
    <property type="evidence" value="ECO:0007669"/>
    <property type="project" value="UniProtKB-UniRule"/>
</dbReference>
<dbReference type="CDD" id="cd02800">
    <property type="entry name" value="tRNA_bind_EcMetRS_like"/>
    <property type="match status" value="1"/>
</dbReference>
<dbReference type="PRINTS" id="PR01041">
    <property type="entry name" value="TRNASYNTHMET"/>
</dbReference>
<dbReference type="PANTHER" id="PTHR43326:SF1">
    <property type="entry name" value="METHIONINE--TRNA LIGASE, MITOCHONDRIAL"/>
    <property type="match status" value="1"/>
</dbReference>
<dbReference type="FunCoup" id="A0A330LEX7">
    <property type="interactions" value="541"/>
</dbReference>
<keyword evidence="5 13" id="KW-0820">tRNA-binding</keyword>
<dbReference type="Gene3D" id="3.40.50.620">
    <property type="entry name" value="HUPs"/>
    <property type="match status" value="1"/>
</dbReference>
<feature type="binding site" evidence="13">
    <location>
        <position position="170"/>
    </location>
    <ligand>
        <name>Zn(2+)</name>
        <dbReference type="ChEBI" id="CHEBI:29105"/>
    </ligand>
</feature>
<dbReference type="Gene3D" id="1.10.730.10">
    <property type="entry name" value="Isoleucyl-tRNA Synthetase, Domain 1"/>
    <property type="match status" value="1"/>
</dbReference>
<keyword evidence="8 13" id="KW-0067">ATP-binding</keyword>
<dbReference type="GO" id="GO:0005737">
    <property type="term" value="C:cytoplasm"/>
    <property type="evidence" value="ECO:0007669"/>
    <property type="project" value="UniProtKB-SubCell"/>
</dbReference>
<accession>A0A330LEX7</accession>
<evidence type="ECO:0000256" key="6">
    <source>
        <dbReference type="ARBA" id="ARBA00022598"/>
    </source>
</evidence>
<dbReference type="Gene3D" id="2.40.50.140">
    <property type="entry name" value="Nucleic acid-binding proteins"/>
    <property type="match status" value="1"/>
</dbReference>
<dbReference type="CDD" id="cd07957">
    <property type="entry name" value="Anticodon_Ia_Met"/>
    <property type="match status" value="1"/>
</dbReference>
<evidence type="ECO:0000256" key="13">
    <source>
        <dbReference type="HAMAP-Rule" id="MF_01228"/>
    </source>
</evidence>
<dbReference type="FunFam" id="2.40.50.140:FF:000042">
    <property type="entry name" value="Methionine--tRNA ligase"/>
    <property type="match status" value="1"/>
</dbReference>
<dbReference type="SUPFAM" id="SSF52374">
    <property type="entry name" value="Nucleotidylyl transferase"/>
    <property type="match status" value="1"/>
</dbReference>
<dbReference type="InterPro" id="IPR033911">
    <property type="entry name" value="MetRS_core"/>
</dbReference>
<feature type="domain" description="TRNA-binding" evidence="16">
    <location>
        <begin position="610"/>
        <end position="710"/>
    </location>
</feature>
<evidence type="ECO:0000313" key="17">
    <source>
        <dbReference type="EMBL" id="SPP65548.1"/>
    </source>
</evidence>
<dbReference type="PANTHER" id="PTHR43326">
    <property type="entry name" value="METHIONYL-TRNA SYNTHETASE"/>
    <property type="match status" value="1"/>
</dbReference>
<evidence type="ECO:0000256" key="7">
    <source>
        <dbReference type="ARBA" id="ARBA00022741"/>
    </source>
</evidence>
<feature type="binding site" evidence="13">
    <location>
        <position position="167"/>
    </location>
    <ligand>
        <name>Zn(2+)</name>
        <dbReference type="ChEBI" id="CHEBI:29105"/>
    </ligand>
</feature>
<dbReference type="Gene3D" id="2.170.220.10">
    <property type="match status" value="1"/>
</dbReference>
<evidence type="ECO:0000256" key="10">
    <source>
        <dbReference type="ARBA" id="ARBA00022917"/>
    </source>
</evidence>
<feature type="compositionally biased region" description="Low complexity" evidence="15">
    <location>
        <begin position="539"/>
        <end position="548"/>
    </location>
</feature>
<dbReference type="SUPFAM" id="SSF50249">
    <property type="entry name" value="Nucleic acid-binding proteins"/>
    <property type="match status" value="1"/>
</dbReference>
<dbReference type="InterPro" id="IPR023457">
    <property type="entry name" value="Met-tRNA_synth_2"/>
</dbReference>
<feature type="compositionally biased region" description="Low complexity" evidence="15">
    <location>
        <begin position="568"/>
        <end position="599"/>
    </location>
</feature>
<dbReference type="AlphaFoldDB" id="A0A330LEX7"/>
<comment type="catalytic activity">
    <reaction evidence="12 13">
        <text>tRNA(Met) + L-methionine + ATP = L-methionyl-tRNA(Met) + AMP + diphosphate</text>
        <dbReference type="Rhea" id="RHEA:13481"/>
        <dbReference type="Rhea" id="RHEA-COMP:9667"/>
        <dbReference type="Rhea" id="RHEA-COMP:9698"/>
        <dbReference type="ChEBI" id="CHEBI:30616"/>
        <dbReference type="ChEBI" id="CHEBI:33019"/>
        <dbReference type="ChEBI" id="CHEBI:57844"/>
        <dbReference type="ChEBI" id="CHEBI:78442"/>
        <dbReference type="ChEBI" id="CHEBI:78530"/>
        <dbReference type="ChEBI" id="CHEBI:456215"/>
        <dbReference type="EC" id="6.1.1.10"/>
    </reaction>
</comment>
<dbReference type="NCBIfam" id="TIGR00399">
    <property type="entry name" value="metG_C_term"/>
    <property type="match status" value="1"/>
</dbReference>
<keyword evidence="10 13" id="KW-0648">Protein biosynthesis</keyword>
<dbReference type="PROSITE" id="PS50886">
    <property type="entry name" value="TRBD"/>
    <property type="match status" value="1"/>
</dbReference>
<dbReference type="EMBL" id="OUNR01000017">
    <property type="protein sequence ID" value="SPP65548.1"/>
    <property type="molecule type" value="Genomic_DNA"/>
</dbReference>
<evidence type="ECO:0000256" key="14">
    <source>
        <dbReference type="RuleBase" id="RU363039"/>
    </source>
</evidence>
<feature type="short sequence motif" description="'KMSKS' region" evidence="13">
    <location>
        <begin position="321"/>
        <end position="325"/>
    </location>
</feature>
<feature type="compositionally biased region" description="Basic and acidic residues" evidence="15">
    <location>
        <begin position="549"/>
        <end position="559"/>
    </location>
</feature>
<keyword evidence="7 13" id="KW-0547">Nucleotide-binding</keyword>
<dbReference type="SUPFAM" id="SSF47323">
    <property type="entry name" value="Anticodon-binding domain of a subclass of class I aminoacyl-tRNA synthetases"/>
    <property type="match status" value="1"/>
</dbReference>
<dbReference type="InterPro" id="IPR004495">
    <property type="entry name" value="Met-tRNA-synth_bsu_C"/>
</dbReference>
<keyword evidence="11 13" id="KW-0030">Aminoacyl-tRNA synthetase</keyword>
<reference evidence="18" key="1">
    <citation type="submission" date="2018-04" db="EMBL/GenBank/DDBJ databases">
        <authorList>
            <person name="Lucker S."/>
            <person name="Sakoula D."/>
        </authorList>
    </citation>
    <scope>NUCLEOTIDE SEQUENCE [LARGE SCALE GENOMIC DNA]</scope>
</reference>
<name>A0A330LEX7_9BACT</name>
<dbReference type="Proteomes" id="UP000248168">
    <property type="component" value="Unassembled WGS sequence"/>
</dbReference>
<dbReference type="InterPro" id="IPR002547">
    <property type="entry name" value="tRNA-bd_dom"/>
</dbReference>
<dbReference type="GO" id="GO:0000049">
    <property type="term" value="F:tRNA binding"/>
    <property type="evidence" value="ECO:0007669"/>
    <property type="project" value="UniProtKB-UniRule"/>
</dbReference>
<evidence type="ECO:0000259" key="16">
    <source>
        <dbReference type="PROSITE" id="PS50886"/>
    </source>
</evidence>
<comment type="caution">
    <text evidence="13">Lacks conserved residue(s) required for the propagation of feature annotation.</text>
</comment>
<dbReference type="InterPro" id="IPR015413">
    <property type="entry name" value="Methionyl/Leucyl_tRNA_Synth"/>
</dbReference>
<dbReference type="InterPro" id="IPR041872">
    <property type="entry name" value="Anticodon_Met"/>
</dbReference>
<evidence type="ECO:0000256" key="3">
    <source>
        <dbReference type="ARBA" id="ARBA00011738"/>
    </source>
</evidence>
<feature type="short sequence motif" description="'HIGH' region" evidence="13">
    <location>
        <begin position="35"/>
        <end position="45"/>
    </location>
</feature>
<evidence type="ECO:0000256" key="5">
    <source>
        <dbReference type="ARBA" id="ARBA00022555"/>
    </source>
</evidence>
<keyword evidence="4 13" id="KW-0963">Cytoplasm</keyword>
<keyword evidence="9 13" id="KW-0694">RNA-binding</keyword>
<dbReference type="InterPro" id="IPR009080">
    <property type="entry name" value="tRNAsynth_Ia_anticodon-bd"/>
</dbReference>